<dbReference type="AlphaFoldDB" id="A0A2G2ZBK6"/>
<dbReference type="GO" id="GO:0006508">
    <property type="term" value="P:proteolysis"/>
    <property type="evidence" value="ECO:0007669"/>
    <property type="project" value="InterPro"/>
</dbReference>
<feature type="chain" id="PRO_5013834630" description="Inhibitor I9 domain-containing protein" evidence="3">
    <location>
        <begin position="27"/>
        <end position="260"/>
    </location>
</feature>
<accession>A0A2G2ZBK6</accession>
<dbReference type="EMBL" id="AYRZ02000006">
    <property type="protein sequence ID" value="PHT79255.1"/>
    <property type="molecule type" value="Genomic_DNA"/>
</dbReference>
<dbReference type="Gramene" id="PHT79255">
    <property type="protein sequence ID" value="PHT79255"/>
    <property type="gene ID" value="T459_17307"/>
</dbReference>
<feature type="signal peptide" evidence="3">
    <location>
        <begin position="1"/>
        <end position="26"/>
    </location>
</feature>
<dbReference type="SMR" id="A0A2G2ZBK6"/>
<keyword evidence="2 3" id="KW-0732">Signal</keyword>
<keyword evidence="6" id="KW-1185">Reference proteome</keyword>
<reference evidence="5 6" key="1">
    <citation type="journal article" date="2014" name="Nat. Genet.">
        <title>Genome sequence of the hot pepper provides insights into the evolution of pungency in Capsicum species.</title>
        <authorList>
            <person name="Kim S."/>
            <person name="Park M."/>
            <person name="Yeom S.I."/>
            <person name="Kim Y.M."/>
            <person name="Lee J.M."/>
            <person name="Lee H.A."/>
            <person name="Seo E."/>
            <person name="Choi J."/>
            <person name="Cheong K."/>
            <person name="Kim K.T."/>
            <person name="Jung K."/>
            <person name="Lee G.W."/>
            <person name="Oh S.K."/>
            <person name="Bae C."/>
            <person name="Kim S.B."/>
            <person name="Lee H.Y."/>
            <person name="Kim S.Y."/>
            <person name="Kim M.S."/>
            <person name="Kang B.C."/>
            <person name="Jo Y.D."/>
            <person name="Yang H.B."/>
            <person name="Jeong H.J."/>
            <person name="Kang W.H."/>
            <person name="Kwon J.K."/>
            <person name="Shin C."/>
            <person name="Lim J.Y."/>
            <person name="Park J.H."/>
            <person name="Huh J.H."/>
            <person name="Kim J.S."/>
            <person name="Kim B.D."/>
            <person name="Cohen O."/>
            <person name="Paran I."/>
            <person name="Suh M.C."/>
            <person name="Lee S.B."/>
            <person name="Kim Y.K."/>
            <person name="Shin Y."/>
            <person name="Noh S.J."/>
            <person name="Park J."/>
            <person name="Seo Y.S."/>
            <person name="Kwon S.Y."/>
            <person name="Kim H.A."/>
            <person name="Park J.M."/>
            <person name="Kim H.J."/>
            <person name="Choi S.B."/>
            <person name="Bosland P.W."/>
            <person name="Reeves G."/>
            <person name="Jo S.H."/>
            <person name="Lee B.W."/>
            <person name="Cho H.T."/>
            <person name="Choi H.S."/>
            <person name="Lee M.S."/>
            <person name="Yu Y."/>
            <person name="Do Choi Y."/>
            <person name="Park B.S."/>
            <person name="van Deynze A."/>
            <person name="Ashrafi H."/>
            <person name="Hill T."/>
            <person name="Kim W.T."/>
            <person name="Pai H.S."/>
            <person name="Ahn H.K."/>
            <person name="Yeam I."/>
            <person name="Giovannoni J.J."/>
            <person name="Rose J.K."/>
            <person name="Sorensen I."/>
            <person name="Lee S.J."/>
            <person name="Kim R.W."/>
            <person name="Choi I.Y."/>
            <person name="Choi B.S."/>
            <person name="Lim J.S."/>
            <person name="Lee Y.H."/>
            <person name="Choi D."/>
        </authorList>
    </citation>
    <scope>NUCLEOTIDE SEQUENCE [LARGE SCALE GENOMIC DNA]</scope>
    <source>
        <strain evidence="6">cv. CM334</strain>
    </source>
</reference>
<dbReference type="GO" id="GO:0004252">
    <property type="term" value="F:serine-type endopeptidase activity"/>
    <property type="evidence" value="ECO:0007669"/>
    <property type="project" value="InterPro"/>
</dbReference>
<dbReference type="OMA" id="AMEHTSS"/>
<evidence type="ECO:0000256" key="3">
    <source>
        <dbReference type="SAM" id="SignalP"/>
    </source>
</evidence>
<dbReference type="InterPro" id="IPR010259">
    <property type="entry name" value="S8pro/Inhibitor_I9"/>
</dbReference>
<evidence type="ECO:0000313" key="6">
    <source>
        <dbReference type="Proteomes" id="UP000222542"/>
    </source>
</evidence>
<dbReference type="Gene3D" id="3.30.70.80">
    <property type="entry name" value="Peptidase S8 propeptide/proteinase inhibitor I9"/>
    <property type="match status" value="1"/>
</dbReference>
<dbReference type="Gene3D" id="3.40.50.200">
    <property type="entry name" value="Peptidase S8/S53 domain"/>
    <property type="match status" value="1"/>
</dbReference>
<dbReference type="InterPro" id="IPR036852">
    <property type="entry name" value="Peptidase_S8/S53_dom_sf"/>
</dbReference>
<dbReference type="STRING" id="4072.A0A2G2ZBK6"/>
<dbReference type="InterPro" id="IPR037045">
    <property type="entry name" value="S8pro/Inhibitor_I9_sf"/>
</dbReference>
<evidence type="ECO:0000313" key="5">
    <source>
        <dbReference type="EMBL" id="PHT79255.1"/>
    </source>
</evidence>
<name>A0A2G2ZBK6_CAPAN</name>
<evidence type="ECO:0000256" key="1">
    <source>
        <dbReference type="ARBA" id="ARBA00011073"/>
    </source>
</evidence>
<evidence type="ECO:0000256" key="2">
    <source>
        <dbReference type="ARBA" id="ARBA00022729"/>
    </source>
</evidence>
<sequence length="260" mass="29085">MASSSRLILFSTLVSLISFYLSSTLGDQNTLQTYIIHVSLPTSEVNLESYYRSFLPVDDDLTPSSQLIHSYRHVISGFAARLTHDELQEMEKKEGFITTKPQKMLAFHTTHTPNFLGLQQNGGFWQESNYGKDVIIGLWDSGITPDHPSFHDNNMPPLPAKWKGKCEFTGSVICNNKLSVQGTYWAVAQVIHHLVIRAMEHTSSTSTGNFVDRANIFGNAKGTSAGMAPFAHIAMYKVCTEGGCEEDDMWLRLKLPFMMV</sequence>
<dbReference type="SUPFAM" id="SSF52743">
    <property type="entry name" value="Subtilisin-like"/>
    <property type="match status" value="1"/>
</dbReference>
<comment type="caution">
    <text evidence="5">The sequence shown here is derived from an EMBL/GenBank/DDBJ whole genome shotgun (WGS) entry which is preliminary data.</text>
</comment>
<organism evidence="5 6">
    <name type="scientific">Capsicum annuum</name>
    <name type="common">Capsicum pepper</name>
    <dbReference type="NCBI Taxonomy" id="4072"/>
    <lineage>
        <taxon>Eukaryota</taxon>
        <taxon>Viridiplantae</taxon>
        <taxon>Streptophyta</taxon>
        <taxon>Embryophyta</taxon>
        <taxon>Tracheophyta</taxon>
        <taxon>Spermatophyta</taxon>
        <taxon>Magnoliopsida</taxon>
        <taxon>eudicotyledons</taxon>
        <taxon>Gunneridae</taxon>
        <taxon>Pentapetalae</taxon>
        <taxon>asterids</taxon>
        <taxon>lamiids</taxon>
        <taxon>Solanales</taxon>
        <taxon>Solanaceae</taxon>
        <taxon>Solanoideae</taxon>
        <taxon>Capsiceae</taxon>
        <taxon>Capsicum</taxon>
    </lineage>
</organism>
<protein>
    <recommendedName>
        <fullName evidence="4">Inhibitor I9 domain-containing protein</fullName>
    </recommendedName>
</protein>
<evidence type="ECO:0000259" key="4">
    <source>
        <dbReference type="Pfam" id="PF05922"/>
    </source>
</evidence>
<dbReference type="Pfam" id="PF05922">
    <property type="entry name" value="Inhibitor_I9"/>
    <property type="match status" value="1"/>
</dbReference>
<feature type="domain" description="Inhibitor I9" evidence="4">
    <location>
        <begin position="34"/>
        <end position="102"/>
    </location>
</feature>
<comment type="similarity">
    <text evidence="1">Belongs to the peptidase S8 family.</text>
</comment>
<dbReference type="InterPro" id="IPR045051">
    <property type="entry name" value="SBT"/>
</dbReference>
<gene>
    <name evidence="5" type="ORF">T459_17307</name>
</gene>
<proteinExistence type="inferred from homology"/>
<dbReference type="Proteomes" id="UP000222542">
    <property type="component" value="Unassembled WGS sequence"/>
</dbReference>
<dbReference type="PANTHER" id="PTHR10795">
    <property type="entry name" value="PROPROTEIN CONVERTASE SUBTILISIN/KEXIN"/>
    <property type="match status" value="1"/>
</dbReference>
<reference evidence="5 6" key="2">
    <citation type="journal article" date="2017" name="Genome Biol.">
        <title>New reference genome sequences of hot pepper reveal the massive evolution of plant disease-resistance genes by retroduplication.</title>
        <authorList>
            <person name="Kim S."/>
            <person name="Park J."/>
            <person name="Yeom S.I."/>
            <person name="Kim Y.M."/>
            <person name="Seo E."/>
            <person name="Kim K.T."/>
            <person name="Kim M.S."/>
            <person name="Lee J.M."/>
            <person name="Cheong K."/>
            <person name="Shin H.S."/>
            <person name="Kim S.B."/>
            <person name="Han K."/>
            <person name="Lee J."/>
            <person name="Park M."/>
            <person name="Lee H.A."/>
            <person name="Lee H.Y."/>
            <person name="Lee Y."/>
            <person name="Oh S."/>
            <person name="Lee J.H."/>
            <person name="Choi E."/>
            <person name="Choi E."/>
            <person name="Lee S.E."/>
            <person name="Jeon J."/>
            <person name="Kim H."/>
            <person name="Choi G."/>
            <person name="Song H."/>
            <person name="Lee J."/>
            <person name="Lee S.C."/>
            <person name="Kwon J.K."/>
            <person name="Lee H.Y."/>
            <person name="Koo N."/>
            <person name="Hong Y."/>
            <person name="Kim R.W."/>
            <person name="Kang W.H."/>
            <person name="Huh J.H."/>
            <person name="Kang B.C."/>
            <person name="Yang T.J."/>
            <person name="Lee Y.H."/>
            <person name="Bennetzen J.L."/>
            <person name="Choi D."/>
        </authorList>
    </citation>
    <scope>NUCLEOTIDE SEQUENCE [LARGE SCALE GENOMIC DNA]</scope>
    <source>
        <strain evidence="6">cv. CM334</strain>
    </source>
</reference>